<keyword evidence="3" id="KW-0274">FAD</keyword>
<dbReference type="InterPro" id="IPR023753">
    <property type="entry name" value="FAD/NAD-binding_dom"/>
</dbReference>
<comment type="caution">
    <text evidence="7">The sequence shown here is derived from an EMBL/GenBank/DDBJ whole genome shotgun (WGS) entry which is preliminary data.</text>
</comment>
<dbReference type="OrthoDB" id="1145at2"/>
<dbReference type="Gene3D" id="3.50.50.60">
    <property type="entry name" value="FAD/NAD(P)-binding domain"/>
    <property type="match status" value="2"/>
</dbReference>
<gene>
    <name evidence="7" type="ORF">Amac_047820</name>
</gene>
<dbReference type="SUPFAM" id="SSF51905">
    <property type="entry name" value="FAD/NAD(P)-binding domain"/>
    <property type="match status" value="2"/>
</dbReference>
<sequence>MTGVLIVGGSVAGVRTAQRLRASGYAGGITIVDRERHLPYDRPPLSKDVLLADEPVFPSLLTAEEAKNLRLELTLGVAATGLDVTGREVALSDGSSLGYREALVVATGARARTSPWQGLPGVLDVRCWEDAMNLRTALRRARSVLVVGAGFIGAEVASAARGLGIEVHLVDIAEVPMARHFGAEIGSLFVDLHRRHGVDTHFGTTIDELAERGGRLHARLGDGSTIAADVAVTGLGTELNTEWLAGSGLAVDSGVVCDAGGRVQNATNVYAVGDAARWWHPARKLLLRSEHWTSAVEQAGVVAHNILNPESPREHLSLDYVWSNQYDWKIQIAGTPWTGSHHQLVKDGDRFAVLWARDDELCGVLTVNWPQVAVRGRRSLATGQPMSQLAAHLAGRLLPSAPGPIAYGA</sequence>
<dbReference type="InterPro" id="IPR036188">
    <property type="entry name" value="FAD/NAD-bd_sf"/>
</dbReference>
<dbReference type="EMBL" id="BLAE01000027">
    <property type="protein sequence ID" value="GES11185.1"/>
    <property type="molecule type" value="Genomic_DNA"/>
</dbReference>
<feature type="domain" description="Reductase C-terminal" evidence="6">
    <location>
        <begin position="320"/>
        <end position="388"/>
    </location>
</feature>
<name>A0A5M3WPD3_9ACTN</name>
<evidence type="ECO:0000256" key="2">
    <source>
        <dbReference type="ARBA" id="ARBA00022630"/>
    </source>
</evidence>
<dbReference type="Proteomes" id="UP000331127">
    <property type="component" value="Unassembled WGS sequence"/>
</dbReference>
<evidence type="ECO:0000256" key="1">
    <source>
        <dbReference type="ARBA" id="ARBA00001974"/>
    </source>
</evidence>
<accession>A0A5M3WPD3</accession>
<organism evidence="7 8">
    <name type="scientific">Acrocarpospora macrocephala</name>
    <dbReference type="NCBI Taxonomy" id="150177"/>
    <lineage>
        <taxon>Bacteria</taxon>
        <taxon>Bacillati</taxon>
        <taxon>Actinomycetota</taxon>
        <taxon>Actinomycetes</taxon>
        <taxon>Streptosporangiales</taxon>
        <taxon>Streptosporangiaceae</taxon>
        <taxon>Acrocarpospora</taxon>
    </lineage>
</organism>
<keyword evidence="4" id="KW-0560">Oxidoreductase</keyword>
<evidence type="ECO:0000259" key="5">
    <source>
        <dbReference type="Pfam" id="PF07992"/>
    </source>
</evidence>
<dbReference type="PRINTS" id="PR00368">
    <property type="entry name" value="FADPNR"/>
</dbReference>
<evidence type="ECO:0000256" key="3">
    <source>
        <dbReference type="ARBA" id="ARBA00022827"/>
    </source>
</evidence>
<dbReference type="Pfam" id="PF07992">
    <property type="entry name" value="Pyr_redox_2"/>
    <property type="match status" value="1"/>
</dbReference>
<evidence type="ECO:0000259" key="6">
    <source>
        <dbReference type="Pfam" id="PF14759"/>
    </source>
</evidence>
<evidence type="ECO:0000313" key="7">
    <source>
        <dbReference type="EMBL" id="GES11185.1"/>
    </source>
</evidence>
<dbReference type="SUPFAM" id="SSF55424">
    <property type="entry name" value="FAD/NAD-linked reductases, dimerisation (C-terminal) domain"/>
    <property type="match status" value="1"/>
</dbReference>
<dbReference type="RefSeq" id="WP_155356566.1">
    <property type="nucleotide sequence ID" value="NZ_BAAAHL010000018.1"/>
</dbReference>
<comment type="cofactor">
    <cofactor evidence="1">
        <name>FAD</name>
        <dbReference type="ChEBI" id="CHEBI:57692"/>
    </cofactor>
</comment>
<evidence type="ECO:0000256" key="4">
    <source>
        <dbReference type="ARBA" id="ARBA00023002"/>
    </source>
</evidence>
<evidence type="ECO:0000313" key="8">
    <source>
        <dbReference type="Proteomes" id="UP000331127"/>
    </source>
</evidence>
<keyword evidence="2" id="KW-0285">Flavoprotein</keyword>
<dbReference type="PANTHER" id="PTHR43557:SF2">
    <property type="entry name" value="RIESKE DOMAIN-CONTAINING PROTEIN-RELATED"/>
    <property type="match status" value="1"/>
</dbReference>
<protein>
    <submittedName>
        <fullName evidence="7">Ferredoxin reductase</fullName>
    </submittedName>
</protein>
<proteinExistence type="predicted"/>
<dbReference type="InterPro" id="IPR016156">
    <property type="entry name" value="FAD/NAD-linked_Rdtase_dimer_sf"/>
</dbReference>
<dbReference type="PANTHER" id="PTHR43557">
    <property type="entry name" value="APOPTOSIS-INDUCING FACTOR 1"/>
    <property type="match status" value="1"/>
</dbReference>
<feature type="domain" description="FAD/NAD(P)-binding" evidence="5">
    <location>
        <begin position="4"/>
        <end position="299"/>
    </location>
</feature>
<dbReference type="PRINTS" id="PR00411">
    <property type="entry name" value="PNDRDTASEI"/>
</dbReference>
<dbReference type="Pfam" id="PF14759">
    <property type="entry name" value="Reductase_C"/>
    <property type="match status" value="1"/>
</dbReference>
<dbReference type="InterPro" id="IPR050446">
    <property type="entry name" value="FAD-oxidoreductase/Apoptosis"/>
</dbReference>
<dbReference type="Gene3D" id="3.30.390.30">
    <property type="match status" value="1"/>
</dbReference>
<dbReference type="GO" id="GO:0016651">
    <property type="term" value="F:oxidoreductase activity, acting on NAD(P)H"/>
    <property type="evidence" value="ECO:0007669"/>
    <property type="project" value="TreeGrafter"/>
</dbReference>
<reference evidence="7 8" key="1">
    <citation type="submission" date="2019-10" db="EMBL/GenBank/DDBJ databases">
        <title>Whole genome shotgun sequence of Acrocarpospora macrocephala NBRC 16266.</title>
        <authorList>
            <person name="Ichikawa N."/>
            <person name="Kimura A."/>
            <person name="Kitahashi Y."/>
            <person name="Komaki H."/>
            <person name="Oguchi A."/>
        </authorList>
    </citation>
    <scope>NUCLEOTIDE SEQUENCE [LARGE SCALE GENOMIC DNA]</scope>
    <source>
        <strain evidence="7 8">NBRC 16266</strain>
    </source>
</reference>
<dbReference type="AlphaFoldDB" id="A0A5M3WPD3"/>
<dbReference type="InterPro" id="IPR028202">
    <property type="entry name" value="Reductase_C"/>
</dbReference>
<dbReference type="GO" id="GO:0005737">
    <property type="term" value="C:cytoplasm"/>
    <property type="evidence" value="ECO:0007669"/>
    <property type="project" value="TreeGrafter"/>
</dbReference>
<keyword evidence="8" id="KW-1185">Reference proteome</keyword>